<evidence type="ECO:0000259" key="1">
    <source>
        <dbReference type="SMART" id="SM01117"/>
    </source>
</evidence>
<dbReference type="Pfam" id="PF00173">
    <property type="entry name" value="Cyt-b5"/>
    <property type="match status" value="1"/>
</dbReference>
<accession>A0A109DC96</accession>
<dbReference type="AlphaFoldDB" id="A0A109DC96"/>
<dbReference type="EMBL" id="LJGP01000074">
    <property type="protein sequence ID" value="KWU02774.1"/>
    <property type="molecule type" value="Genomic_DNA"/>
</dbReference>
<evidence type="ECO:0000313" key="3">
    <source>
        <dbReference type="Proteomes" id="UP000067598"/>
    </source>
</evidence>
<dbReference type="SUPFAM" id="SSF55856">
    <property type="entry name" value="Cytochrome b5-like heme/steroid binding domain"/>
    <property type="match status" value="1"/>
</dbReference>
<dbReference type="Gene3D" id="3.10.120.10">
    <property type="entry name" value="Cytochrome b5-like heme/steroid binding domain"/>
    <property type="match status" value="1"/>
</dbReference>
<dbReference type="Proteomes" id="UP000067598">
    <property type="component" value="Unassembled WGS sequence"/>
</dbReference>
<sequence>MKEFTFKELEKYNSKNGNPAYIAVKGKVYDVTNNSHWTNGDHHGFEAGHDLTDPLYNKSPHGDSVLSKINFLAERLKINHNSNMVLH</sequence>
<protein>
    <submittedName>
        <fullName evidence="2">Cytochrome B5</fullName>
    </submittedName>
</protein>
<feature type="domain" description="Cytochrome b5 heme-binding" evidence="1">
    <location>
        <begin position="4"/>
        <end position="85"/>
    </location>
</feature>
<gene>
    <name evidence="2" type="ORF">AEL95_10820</name>
</gene>
<proteinExistence type="predicted"/>
<organism evidence="2 3">
    <name type="scientific">Lactobacillus crispatus</name>
    <dbReference type="NCBI Taxonomy" id="47770"/>
    <lineage>
        <taxon>Bacteria</taxon>
        <taxon>Bacillati</taxon>
        <taxon>Bacillota</taxon>
        <taxon>Bacilli</taxon>
        <taxon>Lactobacillales</taxon>
        <taxon>Lactobacillaceae</taxon>
        <taxon>Lactobacillus</taxon>
    </lineage>
</organism>
<dbReference type="InterPro" id="IPR036400">
    <property type="entry name" value="Cyt_B5-like_heme/steroid_sf"/>
</dbReference>
<dbReference type="SMART" id="SM01117">
    <property type="entry name" value="Cyt-b5"/>
    <property type="match status" value="1"/>
</dbReference>
<name>A0A109DC96_9LACO</name>
<evidence type="ECO:0000313" key="2">
    <source>
        <dbReference type="EMBL" id="KWU02774.1"/>
    </source>
</evidence>
<comment type="caution">
    <text evidence="2">The sequence shown here is derived from an EMBL/GenBank/DDBJ whole genome shotgun (WGS) entry which is preliminary data.</text>
</comment>
<dbReference type="RefSeq" id="WP_060462630.1">
    <property type="nucleotide sequence ID" value="NZ_LJGP01000074.1"/>
</dbReference>
<dbReference type="InterPro" id="IPR001199">
    <property type="entry name" value="Cyt_B5-like_heme/steroid-bd"/>
</dbReference>
<dbReference type="PATRIC" id="fig|47770.28.peg.2038"/>
<reference evidence="2 3" key="1">
    <citation type="journal article" date="2016" name="Microbiology (Mosc.)">
        <title>Comparison of Lactobacillus crispatus isolates from Lactobacillus-dominated vaginal microbiomes with isolates from microbiomes containing bacterial vaginosis-associated bacteria.</title>
        <authorList>
            <person name="Abdelmaksoud A.A."/>
            <person name="Koparde V.N."/>
            <person name="Sheth N.U."/>
            <person name="Serrano M.G."/>
            <person name="Glascock A.L."/>
            <person name="Fettweis J.M."/>
            <person name="Strauss Iii J.F."/>
            <person name="Buck G.A."/>
            <person name="Jefferson K.K."/>
        </authorList>
    </citation>
    <scope>NUCLEOTIDE SEQUENCE [LARGE SCALE GENOMIC DNA]</scope>
    <source>
        <strain evidence="2 3">VMC3</strain>
    </source>
</reference>